<evidence type="ECO:0000256" key="5">
    <source>
        <dbReference type="ARBA" id="ARBA00022679"/>
    </source>
</evidence>
<dbReference type="SUPFAM" id="SSF53335">
    <property type="entry name" value="S-adenosyl-L-methionine-dependent methyltransferases"/>
    <property type="match status" value="1"/>
</dbReference>
<evidence type="ECO:0000313" key="9">
    <source>
        <dbReference type="EMBL" id="MUG32814.1"/>
    </source>
</evidence>
<dbReference type="InterPro" id="IPR029063">
    <property type="entry name" value="SAM-dependent_MTases_sf"/>
</dbReference>
<evidence type="ECO:0000313" key="10">
    <source>
        <dbReference type="Proteomes" id="UP000442109"/>
    </source>
</evidence>
<dbReference type="PANTHER" id="PTHR23417:SF14">
    <property type="entry name" value="PENTACOTRIPEPTIDE-REPEAT REGION OF PRORP DOMAIN-CONTAINING PROTEIN"/>
    <property type="match status" value="1"/>
</dbReference>
<dbReference type="EMBL" id="WFKQ01000007">
    <property type="protein sequence ID" value="MUG32814.1"/>
    <property type="molecule type" value="Genomic_DNA"/>
</dbReference>
<comment type="function">
    <text evidence="2">Catalyzes the formation of N(7)-methylguanine at position 46 (m7G46) in tRNA.</text>
</comment>
<keyword evidence="6" id="KW-0949">S-adenosyl-L-methionine</keyword>
<dbReference type="PANTHER" id="PTHR23417">
    <property type="entry name" value="3-DEOXY-D-MANNO-OCTULOSONIC-ACID TRANSFERASE/TRNA GUANINE-N 7 - -METHYLTRANSFERASE"/>
    <property type="match status" value="1"/>
</dbReference>
<evidence type="ECO:0000256" key="1">
    <source>
        <dbReference type="ARBA" id="ARBA00000142"/>
    </source>
</evidence>
<keyword evidence="10" id="KW-1185">Reference proteome</keyword>
<feature type="compositionally biased region" description="Polar residues" evidence="8">
    <location>
        <begin position="1"/>
        <end position="10"/>
    </location>
</feature>
<comment type="caution">
    <text evidence="9">The sequence shown here is derived from an EMBL/GenBank/DDBJ whole genome shotgun (WGS) entry which is preliminary data.</text>
</comment>
<keyword evidence="5 9" id="KW-0808">Transferase</keyword>
<evidence type="ECO:0000256" key="4">
    <source>
        <dbReference type="ARBA" id="ARBA00022603"/>
    </source>
</evidence>
<dbReference type="EC" id="2.1.1.33" evidence="3"/>
<gene>
    <name evidence="9" type="ORF">GB996_08380</name>
</gene>
<dbReference type="GO" id="GO:0043527">
    <property type="term" value="C:tRNA methyltransferase complex"/>
    <property type="evidence" value="ECO:0007669"/>
    <property type="project" value="TreeGrafter"/>
</dbReference>
<dbReference type="OrthoDB" id="9809889at2"/>
<dbReference type="Proteomes" id="UP000442109">
    <property type="component" value="Unassembled WGS sequence"/>
</dbReference>
<keyword evidence="7" id="KW-0819">tRNA processing</keyword>
<dbReference type="PROSITE" id="PS51625">
    <property type="entry name" value="SAM_MT_TRMB"/>
    <property type="match status" value="1"/>
</dbReference>
<sequence length="261" mass="29688">MPSSNLSDSVIPSPAPDHLALQSEPTVSHHKARQFKPEKLKAPRDFEVPIFVTQRLNACHNLNEKEHQALLARPLVVEIGAGKGMHACLYAKQHGDHDLIAIERTQNKFSAFKTLASSVSKEVALLDNLLPVHADAIPYCVSALPAQSVSVIYLLYPNPEPKNPNQQWLNMPFFEFLLSRLVPQGQIILASNIPEYIDNAYQQSLQTWQLPTERTLVPVDSRRTHFEIKYLARGETCWELQMTKPKAYVTRFDNWNSEWLK</sequence>
<dbReference type="InterPro" id="IPR003358">
    <property type="entry name" value="tRNA_(Gua-N-7)_MeTrfase_Trmb"/>
</dbReference>
<evidence type="ECO:0000256" key="8">
    <source>
        <dbReference type="SAM" id="MobiDB-lite"/>
    </source>
</evidence>
<proteinExistence type="predicted"/>
<evidence type="ECO:0000256" key="3">
    <source>
        <dbReference type="ARBA" id="ARBA00011977"/>
    </source>
</evidence>
<dbReference type="Gene3D" id="3.40.50.150">
    <property type="entry name" value="Vaccinia Virus protein VP39"/>
    <property type="match status" value="1"/>
</dbReference>
<dbReference type="RefSeq" id="WP_011960662.1">
    <property type="nucleotide sequence ID" value="NZ_WFKQ01000007.1"/>
</dbReference>
<dbReference type="Pfam" id="PF02390">
    <property type="entry name" value="Methyltransf_4"/>
    <property type="match status" value="1"/>
</dbReference>
<organism evidence="9 10">
    <name type="scientific">Psychrobacter sanguinis</name>
    <dbReference type="NCBI Taxonomy" id="861445"/>
    <lineage>
        <taxon>Bacteria</taxon>
        <taxon>Pseudomonadati</taxon>
        <taxon>Pseudomonadota</taxon>
        <taxon>Gammaproteobacteria</taxon>
        <taxon>Moraxellales</taxon>
        <taxon>Moraxellaceae</taxon>
        <taxon>Psychrobacter</taxon>
    </lineage>
</organism>
<evidence type="ECO:0000256" key="6">
    <source>
        <dbReference type="ARBA" id="ARBA00022691"/>
    </source>
</evidence>
<comment type="catalytic activity">
    <reaction evidence="1">
        <text>guanosine(46) in tRNA + S-adenosyl-L-methionine = N(7)-methylguanosine(46) in tRNA + S-adenosyl-L-homocysteine</text>
        <dbReference type="Rhea" id="RHEA:42708"/>
        <dbReference type="Rhea" id="RHEA-COMP:10188"/>
        <dbReference type="Rhea" id="RHEA-COMP:10189"/>
        <dbReference type="ChEBI" id="CHEBI:57856"/>
        <dbReference type="ChEBI" id="CHEBI:59789"/>
        <dbReference type="ChEBI" id="CHEBI:74269"/>
        <dbReference type="ChEBI" id="CHEBI:74480"/>
        <dbReference type="EC" id="2.1.1.33"/>
    </reaction>
</comment>
<keyword evidence="4 9" id="KW-0489">Methyltransferase</keyword>
<name>A0A844M1Z0_9GAMM</name>
<evidence type="ECO:0000256" key="2">
    <source>
        <dbReference type="ARBA" id="ARBA00003015"/>
    </source>
</evidence>
<dbReference type="AlphaFoldDB" id="A0A844M1Z0"/>
<dbReference type="GO" id="GO:0008176">
    <property type="term" value="F:tRNA (guanine(46)-N7)-methyltransferase activity"/>
    <property type="evidence" value="ECO:0007669"/>
    <property type="project" value="UniProtKB-EC"/>
</dbReference>
<evidence type="ECO:0000256" key="7">
    <source>
        <dbReference type="ARBA" id="ARBA00022694"/>
    </source>
</evidence>
<reference evidence="9 10" key="1">
    <citation type="journal article" date="2019" name="PLoS ONE">
        <title>Pup mortality in New Zealand sea lions (Phocarctos hookeri) at Enderby Island, Auckland Islands, 2013-18.</title>
        <authorList>
            <person name="Michael S.A."/>
            <person name="Hayman D.T.S."/>
            <person name="Gray R."/>
            <person name="Zhang J."/>
            <person name="Rogers L."/>
            <person name="Roe W.D."/>
        </authorList>
    </citation>
    <scope>NUCLEOTIDE SEQUENCE [LARGE SCALE GENOMIC DNA]</scope>
    <source>
        <strain evidence="9 10">SM868</strain>
    </source>
</reference>
<accession>A0A844M1Z0</accession>
<feature type="region of interest" description="Disordered" evidence="8">
    <location>
        <begin position="1"/>
        <end position="36"/>
    </location>
</feature>
<protein>
    <recommendedName>
        <fullName evidence="3">tRNA (guanine(46)-N(7))-methyltransferase</fullName>
        <ecNumber evidence="3">2.1.1.33</ecNumber>
    </recommendedName>
</protein>